<dbReference type="AlphaFoldDB" id="A0A162N2Z5"/>
<accession>A0A162N2Z5</accession>
<feature type="compositionally biased region" description="Low complexity" evidence="1">
    <location>
        <begin position="71"/>
        <end position="87"/>
    </location>
</feature>
<reference evidence="3 4" key="1">
    <citation type="submission" date="2015-09" db="EMBL/GenBank/DDBJ databases">
        <title>Bacillus cereus food isolates.</title>
        <authorList>
            <person name="Boekhorst J."/>
        </authorList>
    </citation>
    <scope>NUCLEOTIDE SEQUENCE [LARGE SCALE GENOMIC DNA]</scope>
    <source>
        <strain evidence="3 4">B4082</strain>
    </source>
</reference>
<gene>
    <name evidence="3" type="ORF">B4082_2345</name>
</gene>
<dbReference type="EMBL" id="LJKA01000036">
    <property type="protein sequence ID" value="KZD36528.1"/>
    <property type="molecule type" value="Genomic_DNA"/>
</dbReference>
<feature type="domain" description="DUF7018" evidence="2">
    <location>
        <begin position="97"/>
        <end position="207"/>
    </location>
</feature>
<feature type="compositionally biased region" description="Basic and acidic residues" evidence="1">
    <location>
        <begin position="24"/>
        <end position="70"/>
    </location>
</feature>
<dbReference type="PATRIC" id="fig|1396.539.peg.3485"/>
<feature type="region of interest" description="Disordered" evidence="1">
    <location>
        <begin position="20"/>
        <end position="95"/>
    </location>
</feature>
<comment type="caution">
    <text evidence="3">The sequence shown here is derived from an EMBL/GenBank/DDBJ whole genome shotgun (WGS) entry which is preliminary data.</text>
</comment>
<dbReference type="RefSeq" id="WP_063222599.1">
    <property type="nucleotide sequence ID" value="NZ_JAEHBS010000024.1"/>
</dbReference>
<feature type="region of interest" description="Disordered" evidence="1">
    <location>
        <begin position="208"/>
        <end position="228"/>
    </location>
</feature>
<dbReference type="Proteomes" id="UP000076501">
    <property type="component" value="Unassembled WGS sequence"/>
</dbReference>
<evidence type="ECO:0000259" key="2">
    <source>
        <dbReference type="Pfam" id="PF22872"/>
    </source>
</evidence>
<dbReference type="Pfam" id="PF22872">
    <property type="entry name" value="DUF7018"/>
    <property type="match status" value="1"/>
</dbReference>
<dbReference type="PROSITE" id="PS51257">
    <property type="entry name" value="PROKAR_LIPOPROTEIN"/>
    <property type="match status" value="1"/>
</dbReference>
<protein>
    <recommendedName>
        <fullName evidence="2">DUF7018 domain-containing protein</fullName>
    </recommendedName>
</protein>
<proteinExistence type="predicted"/>
<evidence type="ECO:0000256" key="1">
    <source>
        <dbReference type="SAM" id="MobiDB-lite"/>
    </source>
</evidence>
<name>A0A162N2Z5_BACCE</name>
<evidence type="ECO:0000313" key="4">
    <source>
        <dbReference type="Proteomes" id="UP000076501"/>
    </source>
</evidence>
<organism evidence="3 4">
    <name type="scientific">Bacillus cereus</name>
    <dbReference type="NCBI Taxonomy" id="1396"/>
    <lineage>
        <taxon>Bacteria</taxon>
        <taxon>Bacillati</taxon>
        <taxon>Bacillota</taxon>
        <taxon>Bacilli</taxon>
        <taxon>Bacillales</taxon>
        <taxon>Bacillaceae</taxon>
        <taxon>Bacillus</taxon>
        <taxon>Bacillus cereus group</taxon>
    </lineage>
</organism>
<dbReference type="InterPro" id="IPR053854">
    <property type="entry name" value="DUF7018"/>
</dbReference>
<sequence length="228" mass="25062">MKVKKLVSLALPVMLLSGCITIETDGKKDEPKKEETQKVEKESKTSEKESKSTDSKKEDNLSVAKGEDTKSNSSSSSSNNSNSSSSSTGKLSGSDIEKYKEDIATSSIEVENVMNLIEKVAYSNGKSYSQKKSEIQLSLGGAKTYVKRMKDLQAPSELKSEQAKLKQAMELYEECFQLLFEAIEEENDTKLNQSEVKAQEGSKLFTESVQSIASKTTSQSDKGYDTTL</sequence>
<evidence type="ECO:0000313" key="3">
    <source>
        <dbReference type="EMBL" id="KZD36528.1"/>
    </source>
</evidence>